<dbReference type="PANTHER" id="PTHR10000">
    <property type="entry name" value="PHOSPHOSERINE PHOSPHATASE"/>
    <property type="match status" value="1"/>
</dbReference>
<dbReference type="Gene3D" id="3.30.1240.10">
    <property type="match status" value="1"/>
</dbReference>
<dbReference type="Pfam" id="PF08282">
    <property type="entry name" value="Hydrolase_3"/>
    <property type="match status" value="1"/>
</dbReference>
<accession>A0A0R1VUK2</accession>
<dbReference type="Proteomes" id="UP000051315">
    <property type="component" value="Unassembled WGS sequence"/>
</dbReference>
<organism evidence="1 2">
    <name type="scientific">Lapidilactobacillus concavus DSM 17758</name>
    <dbReference type="NCBI Taxonomy" id="1423735"/>
    <lineage>
        <taxon>Bacteria</taxon>
        <taxon>Bacillati</taxon>
        <taxon>Bacillota</taxon>
        <taxon>Bacilli</taxon>
        <taxon>Lactobacillales</taxon>
        <taxon>Lactobacillaceae</taxon>
        <taxon>Lapidilactobacillus</taxon>
    </lineage>
</organism>
<dbReference type="Gene3D" id="3.40.50.1000">
    <property type="entry name" value="HAD superfamily/HAD-like"/>
    <property type="match status" value="1"/>
</dbReference>
<dbReference type="NCBIfam" id="TIGR01484">
    <property type="entry name" value="HAD-SF-IIB"/>
    <property type="match status" value="1"/>
</dbReference>
<evidence type="ECO:0008006" key="3">
    <source>
        <dbReference type="Google" id="ProtNLM"/>
    </source>
</evidence>
<dbReference type="SUPFAM" id="SSF56784">
    <property type="entry name" value="HAD-like"/>
    <property type="match status" value="1"/>
</dbReference>
<dbReference type="PANTHER" id="PTHR10000:SF23">
    <property type="entry name" value="5-AMINO-6-(5-PHOSPHO-D-RIBITYLAMINO)URACIL PHOSPHATASE YITU"/>
    <property type="match status" value="1"/>
</dbReference>
<comment type="caution">
    <text evidence="1">The sequence shown here is derived from an EMBL/GenBank/DDBJ whole genome shotgun (WGS) entry which is preliminary data.</text>
</comment>
<dbReference type="InterPro" id="IPR000150">
    <property type="entry name" value="Cof"/>
</dbReference>
<gene>
    <name evidence="1" type="ORF">FC15_GL001661</name>
</gene>
<dbReference type="PATRIC" id="fig|1423735.3.peg.1724"/>
<dbReference type="GO" id="GO:0016791">
    <property type="term" value="F:phosphatase activity"/>
    <property type="evidence" value="ECO:0007669"/>
    <property type="project" value="TreeGrafter"/>
</dbReference>
<evidence type="ECO:0000313" key="1">
    <source>
        <dbReference type="EMBL" id="KRM09448.1"/>
    </source>
</evidence>
<dbReference type="GO" id="GO:0000287">
    <property type="term" value="F:magnesium ion binding"/>
    <property type="evidence" value="ECO:0007669"/>
    <property type="project" value="TreeGrafter"/>
</dbReference>
<dbReference type="PROSITE" id="PS01229">
    <property type="entry name" value="COF_2"/>
    <property type="match status" value="1"/>
</dbReference>
<reference evidence="1 2" key="1">
    <citation type="journal article" date="2015" name="Genome Announc.">
        <title>Expanding the biotechnology potential of lactobacilli through comparative genomics of 213 strains and associated genera.</title>
        <authorList>
            <person name="Sun Z."/>
            <person name="Harris H.M."/>
            <person name="McCann A."/>
            <person name="Guo C."/>
            <person name="Argimon S."/>
            <person name="Zhang W."/>
            <person name="Yang X."/>
            <person name="Jeffery I.B."/>
            <person name="Cooney J.C."/>
            <person name="Kagawa T.F."/>
            <person name="Liu W."/>
            <person name="Song Y."/>
            <person name="Salvetti E."/>
            <person name="Wrobel A."/>
            <person name="Rasinkangas P."/>
            <person name="Parkhill J."/>
            <person name="Rea M.C."/>
            <person name="O'Sullivan O."/>
            <person name="Ritari J."/>
            <person name="Douillard F.P."/>
            <person name="Paul Ross R."/>
            <person name="Yang R."/>
            <person name="Briner A.E."/>
            <person name="Felis G.E."/>
            <person name="de Vos W.M."/>
            <person name="Barrangou R."/>
            <person name="Klaenhammer T.R."/>
            <person name="Caufield P.W."/>
            <person name="Cui Y."/>
            <person name="Zhang H."/>
            <person name="O'Toole P.W."/>
        </authorList>
    </citation>
    <scope>NUCLEOTIDE SEQUENCE [LARGE SCALE GENOMIC DNA]</scope>
    <source>
        <strain evidence="1 2">DSM 17758</strain>
    </source>
</reference>
<dbReference type="InterPro" id="IPR036412">
    <property type="entry name" value="HAD-like_sf"/>
</dbReference>
<dbReference type="SFLD" id="SFLDG01140">
    <property type="entry name" value="C2.B:_Phosphomannomutase_and_P"/>
    <property type="match status" value="1"/>
</dbReference>
<dbReference type="InterPro" id="IPR006379">
    <property type="entry name" value="HAD-SF_hydro_IIB"/>
</dbReference>
<dbReference type="EMBL" id="AZFX01000050">
    <property type="protein sequence ID" value="KRM09448.1"/>
    <property type="molecule type" value="Genomic_DNA"/>
</dbReference>
<proteinExistence type="predicted"/>
<name>A0A0R1VUK2_9LACO</name>
<dbReference type="STRING" id="1423735.FC15_GL001661"/>
<keyword evidence="2" id="KW-1185">Reference proteome</keyword>
<dbReference type="GO" id="GO:0005829">
    <property type="term" value="C:cytosol"/>
    <property type="evidence" value="ECO:0007669"/>
    <property type="project" value="TreeGrafter"/>
</dbReference>
<protein>
    <recommendedName>
        <fullName evidence="3">HAD superfamily hydrolase</fullName>
    </recommendedName>
</protein>
<evidence type="ECO:0000313" key="2">
    <source>
        <dbReference type="Proteomes" id="UP000051315"/>
    </source>
</evidence>
<dbReference type="AlphaFoldDB" id="A0A0R1VUK2"/>
<sequence>MKMNGVTALRTKPYLVFMDIDGTLAVGHQRVSQYTRATIEALQRRDDIIFYIASGRMYEFAALVRNQINQQVHMITSNGAYYETAERTVSEKLGEAALADVYDVSQKYNLAVNFFAHDKVYYTKRVPNFVLKNFANIVAGNNRVKSYKAGDQAFLLQHATEINNGIMIAPGHGDILAHAHKELADDGLLELSSSGKDNIELIPKGVDKATAVRAVQASFDTDAAHTLVFGDGMNDTSMMQAADISVAMGNALPQVKQIAHYETDTNTNDGLAKFLRSYFKMAM</sequence>
<dbReference type="InterPro" id="IPR023214">
    <property type="entry name" value="HAD_sf"/>
</dbReference>
<dbReference type="NCBIfam" id="TIGR00099">
    <property type="entry name" value="Cof-subfamily"/>
    <property type="match status" value="1"/>
</dbReference>
<dbReference type="SFLD" id="SFLDS00003">
    <property type="entry name" value="Haloacid_Dehalogenase"/>
    <property type="match status" value="1"/>
</dbReference>